<proteinExistence type="predicted"/>
<dbReference type="InterPro" id="IPR043504">
    <property type="entry name" value="Peptidase_S1_PA_chymotrypsin"/>
</dbReference>
<organism evidence="3 4">
    <name type="scientific">Bacillus thuringiensis serovar mexicanensis</name>
    <dbReference type="NCBI Taxonomy" id="180868"/>
    <lineage>
        <taxon>Bacteria</taxon>
        <taxon>Bacillati</taxon>
        <taxon>Bacillota</taxon>
        <taxon>Bacilli</taxon>
        <taxon>Bacillales</taxon>
        <taxon>Bacillaceae</taxon>
        <taxon>Bacillus</taxon>
        <taxon>Bacillus cereus group</taxon>
    </lineage>
</organism>
<gene>
    <name evidence="3" type="ORF">BK699_16995</name>
</gene>
<keyword evidence="1" id="KW-0645">Protease</keyword>
<dbReference type="InterPro" id="IPR009003">
    <property type="entry name" value="Peptidase_S1_PA"/>
</dbReference>
<name>A0A242W953_BACTU</name>
<keyword evidence="1" id="KW-0378">Hydrolase</keyword>
<sequence>MLEIIDKLHMLTSKLSCGEQGTAFLIDKNRAVTARHAVKQNILYQHPIKLEFYISEGNTIIRSARVIDHDKTHDIAILELDKAVTHVNGWLQFSSRKIGNVDDWETVGFPRDWITEGEGSRYCYIKGDIFLRTKTDATAKYDIHLASDYIKEEWPHGFGGLSGAPLIVNGDIVGVIIDEEYSAIKSPLKAVSIEKSIDIFTRNNISVLNDSANQPLRMKHLLSERMESQQNTCKELFRNFEYYVSPPLSELSISVNSYHLKYDEGGTHRIKELAKHLGEMLIKYACTLSDINKLNNSLTVKNLEIIKEKTDKCISRIKSQGELGPLMLWMLLEGVLGLPRVYTRANLYDLEPLNQVHVGINNDNKFSLYFGDGRLKDSFDLAIQEVIESLTGSFDSKSPSLDAQDSMYLLDNYAFDCIDSCRLKDLLDPFTKPHERDWTKVAWEVTIFTGYNSSTLSNLAKRNLSKEELEQVLRHSYEREYRANLLKIYDLIKENIHINQLKIHWFMLPFNTVEELENLVLEEIRRGI</sequence>
<keyword evidence="1" id="KW-0720">Serine protease</keyword>
<evidence type="ECO:0000313" key="3">
    <source>
        <dbReference type="EMBL" id="OTW47533.1"/>
    </source>
</evidence>
<feature type="domain" description="Anti-bacteriophage protein A/HamA C-terminal" evidence="2">
    <location>
        <begin position="249"/>
        <end position="523"/>
    </location>
</feature>
<dbReference type="GO" id="GO:0008236">
    <property type="term" value="F:serine-type peptidase activity"/>
    <property type="evidence" value="ECO:0007669"/>
    <property type="project" value="UniProtKB-KW"/>
</dbReference>
<dbReference type="EMBL" id="NFCF01000075">
    <property type="protein sequence ID" value="OTW47533.1"/>
    <property type="molecule type" value="Genomic_DNA"/>
</dbReference>
<evidence type="ECO:0000313" key="4">
    <source>
        <dbReference type="Proteomes" id="UP000195152"/>
    </source>
</evidence>
<comment type="caution">
    <text evidence="3">The sequence shown here is derived from an EMBL/GenBank/DDBJ whole genome shotgun (WGS) entry which is preliminary data.</text>
</comment>
<dbReference type="RefSeq" id="WP_000889678.1">
    <property type="nucleotide sequence ID" value="NZ_NFCF01000075.1"/>
</dbReference>
<evidence type="ECO:0000256" key="1">
    <source>
        <dbReference type="ARBA" id="ARBA00022825"/>
    </source>
</evidence>
<protein>
    <recommendedName>
        <fullName evidence="2">Anti-bacteriophage protein A/HamA C-terminal domain-containing protein</fullName>
    </recommendedName>
</protein>
<evidence type="ECO:0000259" key="2">
    <source>
        <dbReference type="Pfam" id="PF08878"/>
    </source>
</evidence>
<dbReference type="InterPro" id="IPR014976">
    <property type="entry name" value="AbpA_HamA_C"/>
</dbReference>
<dbReference type="Gene3D" id="2.40.10.10">
    <property type="entry name" value="Trypsin-like serine proteases"/>
    <property type="match status" value="2"/>
</dbReference>
<dbReference type="Proteomes" id="UP000195152">
    <property type="component" value="Unassembled WGS sequence"/>
</dbReference>
<reference evidence="3 4" key="1">
    <citation type="submission" date="2016-10" db="EMBL/GenBank/DDBJ databases">
        <title>Comparative genomics of Bacillus thuringiensis reveals a path to pathogens against multiple invertebrate hosts.</title>
        <authorList>
            <person name="Zheng J."/>
            <person name="Gao Q."/>
            <person name="Liu H."/>
            <person name="Peng D."/>
            <person name="Ruan L."/>
            <person name="Sun M."/>
        </authorList>
    </citation>
    <scope>NUCLEOTIDE SEQUENCE [LARGE SCALE GENOMIC DNA]</scope>
    <source>
        <strain evidence="3">BGSC 4AC1</strain>
    </source>
</reference>
<dbReference type="Pfam" id="PF08878">
    <property type="entry name" value="HamA"/>
    <property type="match status" value="1"/>
</dbReference>
<accession>A0A242W953</accession>
<dbReference type="SUPFAM" id="SSF50494">
    <property type="entry name" value="Trypsin-like serine proteases"/>
    <property type="match status" value="1"/>
</dbReference>
<dbReference type="AlphaFoldDB" id="A0A242W953"/>